<dbReference type="GO" id="GO:0009408">
    <property type="term" value="P:response to heat"/>
    <property type="evidence" value="ECO:0007669"/>
    <property type="project" value="UniProtKB-ARBA"/>
</dbReference>
<evidence type="ECO:0000256" key="5">
    <source>
        <dbReference type="RuleBase" id="RU003616"/>
    </source>
</evidence>
<accession>Q3LGX1</accession>
<keyword evidence="3" id="KW-0862">Zinc</keyword>
<organism evidence="8">
    <name type="scientific">Gastrophysa atrocyanea</name>
    <name type="common">Leaf beetle</name>
    <dbReference type="NCBI Taxonomy" id="169758"/>
    <lineage>
        <taxon>Eukaryota</taxon>
        <taxon>Metazoa</taxon>
        <taxon>Ecdysozoa</taxon>
        <taxon>Arthropoda</taxon>
        <taxon>Hexapoda</taxon>
        <taxon>Insecta</taxon>
        <taxon>Pterygota</taxon>
        <taxon>Neoptera</taxon>
        <taxon>Endopterygota</taxon>
        <taxon>Coleoptera</taxon>
        <taxon>Polyphaga</taxon>
        <taxon>Cucujiformia</taxon>
        <taxon>Chrysomeloidea</taxon>
        <taxon>Chrysomelidae</taxon>
        <taxon>Chrysomelinae</taxon>
        <taxon>Chrysomelini</taxon>
        <taxon>Gastrophysa</taxon>
    </lineage>
</organism>
<reference evidence="8" key="1">
    <citation type="submission" date="2005-03" db="EMBL/GenBank/DDBJ databases">
        <title>sHsp 23 protein from the leaf beetle Gastrophysa atrocyanea.</title>
        <authorList>
            <person name="Atungulu E."/>
            <person name="Tanaka H."/>
            <person name="Fujita K."/>
            <person name="Sakata M."/>
            <person name="Sato E."/>
            <person name="Hara M."/>
            <person name="Yamashita T."/>
            <person name="Suzuki K."/>
        </authorList>
    </citation>
    <scope>NUCLEOTIDE SEQUENCE</scope>
</reference>
<keyword evidence="3" id="KW-0479">Metal-binding</keyword>
<feature type="domain" description="SHSP" evidence="7">
    <location>
        <begin position="70"/>
        <end position="178"/>
    </location>
</feature>
<dbReference type="AlphaFoldDB" id="Q3LGX1"/>
<dbReference type="GO" id="GO:0005737">
    <property type="term" value="C:cytoplasm"/>
    <property type="evidence" value="ECO:0007669"/>
    <property type="project" value="TreeGrafter"/>
</dbReference>
<evidence type="ECO:0000256" key="2">
    <source>
        <dbReference type="PIRNR" id="PIRNR036514"/>
    </source>
</evidence>
<feature type="binding site" evidence="3">
    <location>
        <position position="118"/>
    </location>
    <ligand>
        <name>Zn(2+)</name>
        <dbReference type="ChEBI" id="CHEBI:29105"/>
        <label>1</label>
    </ligand>
</feature>
<dbReference type="EMBL" id="AB207214">
    <property type="protein sequence ID" value="BAD91165.1"/>
    <property type="molecule type" value="mRNA"/>
</dbReference>
<dbReference type="Pfam" id="PF00011">
    <property type="entry name" value="HSP20"/>
    <property type="match status" value="1"/>
</dbReference>
<evidence type="ECO:0000256" key="6">
    <source>
        <dbReference type="SAM" id="MobiDB-lite"/>
    </source>
</evidence>
<dbReference type="PROSITE" id="PS01031">
    <property type="entry name" value="SHSP"/>
    <property type="match status" value="1"/>
</dbReference>
<protein>
    <submittedName>
        <fullName evidence="8">Small heat shock protein 23</fullName>
    </submittedName>
</protein>
<dbReference type="InterPro" id="IPR002068">
    <property type="entry name" value="A-crystallin/Hsp20_dom"/>
</dbReference>
<keyword evidence="1 8" id="KW-0346">Stress response</keyword>
<dbReference type="PRINTS" id="PR00299">
    <property type="entry name" value="ACRYSTALLIN"/>
</dbReference>
<dbReference type="InterPro" id="IPR001436">
    <property type="entry name" value="Alpha-crystallin/sHSP_animal"/>
</dbReference>
<sequence>MSLYPFFDLEDYVNPHSRSYATHQPHHRASRLLDQHFGLGLAPQEFPALEVMTLPSTRCTRHNYLRPWRAETSKRDSGSVVSFDNNKFQVNLDVQQFKPEEITVKLTGENTVTIEGKHEETEDEHGFISQAFVRRYVLPKHCDAGQIQSKLSSDGVLTISAPTVDQKIEHKEIPIQQTGQPVKRAVEKKTDEKTEKIAED</sequence>
<dbReference type="GO" id="GO:0051082">
    <property type="term" value="F:unfolded protein binding"/>
    <property type="evidence" value="ECO:0007669"/>
    <property type="project" value="TreeGrafter"/>
</dbReference>
<feature type="binding site" evidence="3">
    <location>
        <position position="120"/>
    </location>
    <ligand>
        <name>Zn(2+)</name>
        <dbReference type="ChEBI" id="CHEBI:29105"/>
        <label>1</label>
    </ligand>
</feature>
<dbReference type="CDD" id="cd06526">
    <property type="entry name" value="metazoan_ACD"/>
    <property type="match status" value="1"/>
</dbReference>
<dbReference type="PANTHER" id="PTHR45640:SF13">
    <property type="entry name" value="HEAT SHOCK PROTEIN 22-RELATED"/>
    <property type="match status" value="1"/>
</dbReference>
<dbReference type="InterPro" id="IPR008978">
    <property type="entry name" value="HSP20-like_chaperone"/>
</dbReference>
<dbReference type="GO" id="GO:0042026">
    <property type="term" value="P:protein refolding"/>
    <property type="evidence" value="ECO:0007669"/>
    <property type="project" value="TreeGrafter"/>
</dbReference>
<name>Q3LGX1_GASAT</name>
<evidence type="ECO:0000256" key="4">
    <source>
        <dbReference type="PROSITE-ProRule" id="PRU00285"/>
    </source>
</evidence>
<evidence type="ECO:0000313" key="8">
    <source>
        <dbReference type="EMBL" id="BAD91165.1"/>
    </source>
</evidence>
<dbReference type="Gene3D" id="2.60.40.790">
    <property type="match status" value="1"/>
</dbReference>
<feature type="compositionally biased region" description="Basic and acidic residues" evidence="6">
    <location>
        <begin position="184"/>
        <end position="200"/>
    </location>
</feature>
<gene>
    <name evidence="8" type="primary">hsp 23</name>
</gene>
<dbReference type="InterPro" id="IPR055269">
    <property type="entry name" value="Alpha-crystallin/HSP_16"/>
</dbReference>
<dbReference type="PIRSF" id="PIRSF036514">
    <property type="entry name" value="Sm_HSP_B1"/>
    <property type="match status" value="1"/>
</dbReference>
<dbReference type="PANTHER" id="PTHR45640">
    <property type="entry name" value="HEAT SHOCK PROTEIN HSP-12.2-RELATED"/>
    <property type="match status" value="1"/>
</dbReference>
<feature type="binding site" evidence="3">
    <location>
        <position position="125"/>
    </location>
    <ligand>
        <name>Zn(2+)</name>
        <dbReference type="ChEBI" id="CHEBI:29105"/>
        <label>1</label>
    </ligand>
</feature>
<evidence type="ECO:0000259" key="7">
    <source>
        <dbReference type="PROSITE" id="PS01031"/>
    </source>
</evidence>
<dbReference type="GO" id="GO:0005634">
    <property type="term" value="C:nucleus"/>
    <property type="evidence" value="ECO:0007669"/>
    <property type="project" value="TreeGrafter"/>
</dbReference>
<proteinExistence type="evidence at transcript level"/>
<dbReference type="SUPFAM" id="SSF49764">
    <property type="entry name" value="HSP20-like chaperones"/>
    <property type="match status" value="1"/>
</dbReference>
<evidence type="ECO:0000256" key="1">
    <source>
        <dbReference type="ARBA" id="ARBA00023016"/>
    </source>
</evidence>
<dbReference type="GO" id="GO:0046872">
    <property type="term" value="F:metal ion binding"/>
    <property type="evidence" value="ECO:0007669"/>
    <property type="project" value="UniProtKB-KW"/>
</dbReference>
<evidence type="ECO:0000256" key="3">
    <source>
        <dbReference type="PIRSR" id="PIRSR036514-1"/>
    </source>
</evidence>
<feature type="region of interest" description="Disordered" evidence="6">
    <location>
        <begin position="172"/>
        <end position="200"/>
    </location>
</feature>
<comment type="similarity">
    <text evidence="2 4 5">Belongs to the small heat shock protein (HSP20) family.</text>
</comment>